<keyword evidence="4" id="KW-0067">ATP-binding</keyword>
<dbReference type="GO" id="GO:0016323">
    <property type="term" value="C:basolateral plasma membrane"/>
    <property type="evidence" value="ECO:0007669"/>
    <property type="project" value="TreeGrafter"/>
</dbReference>
<dbReference type="SUPFAM" id="SSF90123">
    <property type="entry name" value="ABC transporter transmembrane region"/>
    <property type="match status" value="2"/>
</dbReference>
<evidence type="ECO:0000313" key="9">
    <source>
        <dbReference type="Proteomes" id="UP000261380"/>
    </source>
</evidence>
<dbReference type="STRING" id="32473.ENSXCOP00000013966"/>
<dbReference type="InterPro" id="IPR027417">
    <property type="entry name" value="P-loop_NTPase"/>
</dbReference>
<evidence type="ECO:0000313" key="8">
    <source>
        <dbReference type="Ensembl" id="ENSXCOP00000013966.1"/>
    </source>
</evidence>
<keyword evidence="5" id="KW-1133">Transmembrane helix</keyword>
<keyword evidence="9" id="KW-1185">Reference proteome</keyword>
<name>A0A3B5LXA4_9TELE</name>
<organism evidence="8 9">
    <name type="scientific">Xiphophorus couchianus</name>
    <name type="common">Monterrey platyfish</name>
    <dbReference type="NCBI Taxonomy" id="32473"/>
    <lineage>
        <taxon>Eukaryota</taxon>
        <taxon>Metazoa</taxon>
        <taxon>Chordata</taxon>
        <taxon>Craniata</taxon>
        <taxon>Vertebrata</taxon>
        <taxon>Euteleostomi</taxon>
        <taxon>Actinopterygii</taxon>
        <taxon>Neopterygii</taxon>
        <taxon>Teleostei</taxon>
        <taxon>Neoteleostei</taxon>
        <taxon>Acanthomorphata</taxon>
        <taxon>Ovalentaria</taxon>
        <taxon>Atherinomorphae</taxon>
        <taxon>Cyprinodontiformes</taxon>
        <taxon>Poeciliidae</taxon>
        <taxon>Poeciliinae</taxon>
        <taxon>Xiphophorus</taxon>
    </lineage>
</organism>
<reference evidence="8" key="1">
    <citation type="submission" date="2025-08" db="UniProtKB">
        <authorList>
            <consortium name="Ensembl"/>
        </authorList>
    </citation>
    <scope>IDENTIFICATION</scope>
</reference>
<dbReference type="Pfam" id="PF00005">
    <property type="entry name" value="ABC_tran"/>
    <property type="match status" value="1"/>
</dbReference>
<keyword evidence="6" id="KW-0472">Membrane</keyword>
<evidence type="ECO:0000256" key="1">
    <source>
        <dbReference type="ARBA" id="ARBA00022448"/>
    </source>
</evidence>
<dbReference type="InterPro" id="IPR050173">
    <property type="entry name" value="ABC_transporter_C-like"/>
</dbReference>
<proteinExistence type="predicted"/>
<dbReference type="InterPro" id="IPR011527">
    <property type="entry name" value="ABC1_TM_dom"/>
</dbReference>
<feature type="domain" description="ABC transmembrane type-1" evidence="7">
    <location>
        <begin position="39"/>
        <end position="99"/>
    </location>
</feature>
<dbReference type="SUPFAM" id="SSF52540">
    <property type="entry name" value="P-loop containing nucleoside triphosphate hydrolases"/>
    <property type="match status" value="1"/>
</dbReference>
<sequence length="384" mass="42550">MECGHLNNLKWLIHSSSSDLWIKGRRKYFLAVNSRGDCVAVFGYSLSMSIGGMMASRYLHQSLLYDVLRSPMSFFEKTPSGNLVNRFAKEMDTIDSVIPKVRGLDTCGTQTRAESGGPCPFYPSLNISCLYLNLCLCRWLAIRLEFVGNCIVSFAALFAVIARDSLSPGIMGLSISYALQVKLTASLTWLVRMSSDVETNIIAVEKVKEYCCTGKEAEWQHETPSVPPGWPTQGCIDIRGFGLRYRHDLDLAIRNITIAINGGEKIGIVGRTGAGKSSLTLGLFRIIEAAEGHIFIDGVDIAKLGLHELRSRITIIPQIYSGDKAYQIESFHLSSQNPFYLHCLGPSRESIAEAYCNVSGSYHSQHKRCASGLPGVFPRWRFKS</sequence>
<dbReference type="Gene3D" id="1.20.1560.10">
    <property type="entry name" value="ABC transporter type 1, transmembrane domain"/>
    <property type="match status" value="2"/>
</dbReference>
<evidence type="ECO:0000256" key="5">
    <source>
        <dbReference type="ARBA" id="ARBA00022989"/>
    </source>
</evidence>
<dbReference type="InterPro" id="IPR003439">
    <property type="entry name" value="ABC_transporter-like_ATP-bd"/>
</dbReference>
<keyword evidence="1" id="KW-0813">Transport</keyword>
<dbReference type="InterPro" id="IPR036640">
    <property type="entry name" value="ABC1_TM_sf"/>
</dbReference>
<evidence type="ECO:0000259" key="7">
    <source>
        <dbReference type="PROSITE" id="PS50929"/>
    </source>
</evidence>
<dbReference type="GO" id="GO:0034634">
    <property type="term" value="F:glutathione transmembrane transporter activity"/>
    <property type="evidence" value="ECO:0007669"/>
    <property type="project" value="TreeGrafter"/>
</dbReference>
<dbReference type="GO" id="GO:0005524">
    <property type="term" value="F:ATP binding"/>
    <property type="evidence" value="ECO:0007669"/>
    <property type="project" value="UniProtKB-KW"/>
</dbReference>
<dbReference type="PANTHER" id="PTHR24223:SF241">
    <property type="entry name" value="MULTIDRUG RESISTANCE-ASSOCIATED PROTEIN 1"/>
    <property type="match status" value="1"/>
</dbReference>
<evidence type="ECO:0000256" key="2">
    <source>
        <dbReference type="ARBA" id="ARBA00022692"/>
    </source>
</evidence>
<evidence type="ECO:0000256" key="6">
    <source>
        <dbReference type="ARBA" id="ARBA00023136"/>
    </source>
</evidence>
<protein>
    <recommendedName>
        <fullName evidence="7">ABC transmembrane type-1 domain-containing protein</fullName>
    </recommendedName>
</protein>
<dbReference type="PANTHER" id="PTHR24223">
    <property type="entry name" value="ATP-BINDING CASSETTE SUB-FAMILY C"/>
    <property type="match status" value="1"/>
</dbReference>
<dbReference type="Gene3D" id="3.40.50.300">
    <property type="entry name" value="P-loop containing nucleotide triphosphate hydrolases"/>
    <property type="match status" value="1"/>
</dbReference>
<dbReference type="GO" id="GO:0008559">
    <property type="term" value="F:ABC-type xenobiotic transporter activity"/>
    <property type="evidence" value="ECO:0007669"/>
    <property type="project" value="TreeGrafter"/>
</dbReference>
<dbReference type="GO" id="GO:0016887">
    <property type="term" value="F:ATP hydrolysis activity"/>
    <property type="evidence" value="ECO:0007669"/>
    <property type="project" value="InterPro"/>
</dbReference>
<dbReference type="Pfam" id="PF00664">
    <property type="entry name" value="ABC_membrane"/>
    <property type="match status" value="1"/>
</dbReference>
<keyword evidence="2" id="KW-0812">Transmembrane</keyword>
<reference evidence="8" key="2">
    <citation type="submission" date="2025-09" db="UniProtKB">
        <authorList>
            <consortium name="Ensembl"/>
        </authorList>
    </citation>
    <scope>IDENTIFICATION</scope>
</reference>
<dbReference type="AlphaFoldDB" id="A0A3B5LXA4"/>
<dbReference type="Proteomes" id="UP000261380">
    <property type="component" value="Unplaced"/>
</dbReference>
<accession>A0A3B5LXA4</accession>
<dbReference type="FunFam" id="3.40.50.300:FF:002586">
    <property type="entry name" value="Putative abc transporter c family member"/>
    <property type="match status" value="1"/>
</dbReference>
<keyword evidence="3" id="KW-0547">Nucleotide-binding</keyword>
<dbReference type="Ensembl" id="ENSXCOT00000014139.1">
    <property type="protein sequence ID" value="ENSXCOP00000013966.1"/>
    <property type="gene ID" value="ENSXCOG00000010568.1"/>
</dbReference>
<evidence type="ECO:0000256" key="3">
    <source>
        <dbReference type="ARBA" id="ARBA00022741"/>
    </source>
</evidence>
<dbReference type="PROSITE" id="PS50929">
    <property type="entry name" value="ABC_TM1F"/>
    <property type="match status" value="1"/>
</dbReference>
<dbReference type="GeneTree" id="ENSGT00940000157145"/>
<evidence type="ECO:0000256" key="4">
    <source>
        <dbReference type="ARBA" id="ARBA00022840"/>
    </source>
</evidence>